<dbReference type="EMBL" id="JAIVGD010000018">
    <property type="protein sequence ID" value="KAH0756051.1"/>
    <property type="molecule type" value="Genomic_DNA"/>
</dbReference>
<evidence type="ECO:0000313" key="3">
    <source>
        <dbReference type="Proteomes" id="UP000826656"/>
    </source>
</evidence>
<protein>
    <submittedName>
        <fullName evidence="2">Uncharacterized protein</fullName>
    </submittedName>
</protein>
<keyword evidence="3" id="KW-1185">Reference proteome</keyword>
<feature type="region of interest" description="Disordered" evidence="1">
    <location>
        <begin position="318"/>
        <end position="352"/>
    </location>
</feature>
<feature type="compositionally biased region" description="Basic and acidic residues" evidence="1">
    <location>
        <begin position="413"/>
        <end position="423"/>
    </location>
</feature>
<proteinExistence type="predicted"/>
<sequence length="700" mass="77261">MASSSGSDNASTEKRSSKDKKNNKRGTSSFNPNRTENDFVPPVFSSDVIPHPASETVITGFGTIKLTDSMCLVVDLPIHGAQLHPTHKDGCTDDQAQKGDPKEVLKEKAAQGKEVVAKQPKEAQVEDKILFMAKRLRYVFGDGSRTYTPRKRLCDVFGDGSRRSAVGEPIPIKRPTKIGNVAYNEKDQVPTENDIHPHHQILIGNEMQSNPNSSNSRSPGIRLTVDLPIGGSQLHPHLVSNNDISTNDQAQKGEREKILEEKAKKKKAQEKEIALATVAIAKQQKKAEIKENIRGSPGIRLTVDLPICGAQLQPPLVSNKEISTNDQTQKGKREKILEEKEKKEAAQKKDAAQEKEVAIATVAIAKQQKKAKIKENIGGSPGIRLTVDLPIGGAQLQPPLMSNKEISTNDQGQKGKREKILEEKAKKEVAQKKDAAQEKEVALAAVAIAKQQKKAEIKENIEGSPGIRLTVDLPIGGAQLQPPLVSNKEISTNDQAQKGEREKILEEKAKKEVAQKKDVAQEKEVALAKQQKKAEIEKNIQIMAKRLRYVFGDGSRTYTPRKRLCDVFGEGSRKSGPIKTVNTTYNEKDQTSTRKDSLPPQPLYGNRMHSDQNSYYSRISPIKLTVDLPISSPMTTTPQGREVVAIPVTLEEGVGDNIAKQQQQAKAGRAIRDDVVPVVKYRRPDLNFHPPEEDDEDYYS</sequence>
<comment type="caution">
    <text evidence="2">The sequence shown here is derived from an EMBL/GenBank/DDBJ whole genome shotgun (WGS) entry which is preliminary data.</text>
</comment>
<dbReference type="Proteomes" id="UP000826656">
    <property type="component" value="Unassembled WGS sequence"/>
</dbReference>
<name>A0ABQ7UY34_SOLTU</name>
<feature type="region of interest" description="Disordered" evidence="1">
    <location>
        <begin position="586"/>
        <end position="609"/>
    </location>
</feature>
<gene>
    <name evidence="2" type="ORF">KY290_026321</name>
</gene>
<feature type="compositionally biased region" description="Basic and acidic residues" evidence="1">
    <location>
        <begin position="11"/>
        <end position="20"/>
    </location>
</feature>
<evidence type="ECO:0000256" key="1">
    <source>
        <dbReference type="SAM" id="MobiDB-lite"/>
    </source>
</evidence>
<organism evidence="2 3">
    <name type="scientific">Solanum tuberosum</name>
    <name type="common">Potato</name>
    <dbReference type="NCBI Taxonomy" id="4113"/>
    <lineage>
        <taxon>Eukaryota</taxon>
        <taxon>Viridiplantae</taxon>
        <taxon>Streptophyta</taxon>
        <taxon>Embryophyta</taxon>
        <taxon>Tracheophyta</taxon>
        <taxon>Spermatophyta</taxon>
        <taxon>Magnoliopsida</taxon>
        <taxon>eudicotyledons</taxon>
        <taxon>Gunneridae</taxon>
        <taxon>Pentapetalae</taxon>
        <taxon>asterids</taxon>
        <taxon>lamiids</taxon>
        <taxon>Solanales</taxon>
        <taxon>Solanaceae</taxon>
        <taxon>Solanoideae</taxon>
        <taxon>Solaneae</taxon>
        <taxon>Solanum</taxon>
    </lineage>
</organism>
<feature type="compositionally biased region" description="Polar residues" evidence="1">
    <location>
        <begin position="1"/>
        <end position="10"/>
    </location>
</feature>
<feature type="compositionally biased region" description="Basic and acidic residues" evidence="1">
    <location>
        <begin position="586"/>
        <end position="597"/>
    </location>
</feature>
<feature type="region of interest" description="Disordered" evidence="1">
    <location>
        <begin position="396"/>
        <end position="423"/>
    </location>
</feature>
<evidence type="ECO:0000313" key="2">
    <source>
        <dbReference type="EMBL" id="KAH0756051.1"/>
    </source>
</evidence>
<accession>A0ABQ7UY34</accession>
<reference evidence="2 3" key="1">
    <citation type="journal article" date="2021" name="bioRxiv">
        <title>Chromosome-scale and haplotype-resolved genome assembly of a tetraploid potato cultivar.</title>
        <authorList>
            <person name="Sun H."/>
            <person name="Jiao W.-B."/>
            <person name="Krause K."/>
            <person name="Campoy J.A."/>
            <person name="Goel M."/>
            <person name="Folz-Donahue K."/>
            <person name="Kukat C."/>
            <person name="Huettel B."/>
            <person name="Schneeberger K."/>
        </authorList>
    </citation>
    <scope>NUCLEOTIDE SEQUENCE [LARGE SCALE GENOMIC DNA]</scope>
    <source>
        <strain evidence="2">SolTubOtavaFocal</strain>
        <tissue evidence="2">Leaves</tissue>
    </source>
</reference>
<feature type="compositionally biased region" description="Basic and acidic residues" evidence="1">
    <location>
        <begin position="329"/>
        <end position="352"/>
    </location>
</feature>
<feature type="region of interest" description="Disordered" evidence="1">
    <location>
        <begin position="1"/>
        <end position="41"/>
    </location>
</feature>